<dbReference type="InterPro" id="IPR036532">
    <property type="entry name" value="AvrPto_sf"/>
</dbReference>
<sequence length="164" mass="18263">MGNICVGGSRMAHQVNSPDRVSNNSGDEDNVTSSQLLSVRHQLAESAGLPRDQHEFVSSQAPQSLRNRYNNLYSHTQRTLDMADMQHRYMTGASGINPGMLPHENVDDMRSAITDWSDMREALQHAMGIHADIPPSPERFVATMNPSGSIRMSTLSPSPYRNWQ</sequence>
<feature type="compositionally biased region" description="Polar residues" evidence="1">
    <location>
        <begin position="14"/>
        <end position="33"/>
    </location>
</feature>
<evidence type="ECO:0000313" key="2">
    <source>
        <dbReference type="EMBL" id="CAI8989744.1"/>
    </source>
</evidence>
<evidence type="ECO:0000313" key="5">
    <source>
        <dbReference type="Proteomes" id="UP001177000"/>
    </source>
</evidence>
<protein>
    <submittedName>
        <fullName evidence="3">Type III effector</fullName>
    </submittedName>
    <submittedName>
        <fullName evidence="2">Type III secretion system effector AvrPto1</fullName>
    </submittedName>
</protein>
<dbReference type="SMR" id="A0AAV1BUV0"/>
<dbReference type="EMBL" id="MSDS01000023">
    <property type="protein sequence ID" value="OPE58419.1"/>
    <property type="molecule type" value="Genomic_DNA"/>
</dbReference>
<dbReference type="Proteomes" id="UP000189855">
    <property type="component" value="Unassembled WGS sequence"/>
</dbReference>
<feature type="region of interest" description="Disordered" evidence="1">
    <location>
        <begin position="1"/>
        <end position="33"/>
    </location>
</feature>
<dbReference type="Gene3D" id="1.20.1270.140">
    <property type="entry name" value="AvrPto"/>
    <property type="match status" value="1"/>
</dbReference>
<organism evidence="2 5">
    <name type="scientific">Pseudomonas syringae pv. tomato</name>
    <dbReference type="NCBI Taxonomy" id="323"/>
    <lineage>
        <taxon>Bacteria</taxon>
        <taxon>Pseudomonadati</taxon>
        <taxon>Pseudomonadota</taxon>
        <taxon>Gammaproteobacteria</taxon>
        <taxon>Pseudomonadales</taxon>
        <taxon>Pseudomonadaceae</taxon>
        <taxon>Pseudomonas</taxon>
    </lineage>
</organism>
<dbReference type="InterPro" id="IPR020996">
    <property type="entry name" value="T3SS_AvrPto"/>
</dbReference>
<proteinExistence type="predicted"/>
<dbReference type="SUPFAM" id="SSF116854">
    <property type="entry name" value="Avirulence protein AvrPto"/>
    <property type="match status" value="1"/>
</dbReference>
<dbReference type="EMBL" id="OX458335">
    <property type="protein sequence ID" value="CAI8989744.1"/>
    <property type="molecule type" value="Genomic_DNA"/>
</dbReference>
<dbReference type="AlphaFoldDB" id="A0AAV1BUV0"/>
<reference evidence="3 4" key="1">
    <citation type="journal article" date="2017" name="Mol. Ecol.">
        <title>Adaptation of the pathogen, Pseudomonas syringae, during experimental evolution on a native vs. alternative host plant.</title>
        <authorList>
            <person name="Meaden S."/>
            <person name="Koskella B."/>
        </authorList>
    </citation>
    <scope>NUCLEOTIDE SEQUENCE [LARGE SCALE GENOMIC DNA]</scope>
    <source>
        <strain evidence="3 4">PT23</strain>
    </source>
</reference>
<dbReference type="Proteomes" id="UP001177000">
    <property type="component" value="Chromosome"/>
</dbReference>
<dbReference type="Pfam" id="PF11592">
    <property type="entry name" value="AvrPto"/>
    <property type="match status" value="1"/>
</dbReference>
<evidence type="ECO:0000256" key="1">
    <source>
        <dbReference type="SAM" id="MobiDB-lite"/>
    </source>
</evidence>
<name>A0AAV1BUV0_PSEUB</name>
<evidence type="ECO:0000313" key="3">
    <source>
        <dbReference type="EMBL" id="OPE58419.1"/>
    </source>
</evidence>
<accession>A0AAV1BUV0</accession>
<dbReference type="RefSeq" id="WP_010204615.1">
    <property type="nucleotide sequence ID" value="NZ_CP019871.1"/>
</dbReference>
<gene>
    <name evidence="2" type="primary">avrPto1</name>
    <name evidence="3" type="ORF">BTW15_18995</name>
    <name evidence="2" type="ORF">DAPPPG215_27085</name>
</gene>
<evidence type="ECO:0000313" key="4">
    <source>
        <dbReference type="Proteomes" id="UP000189855"/>
    </source>
</evidence>
<reference evidence="2" key="2">
    <citation type="submission" date="2023-03" db="EMBL/GenBank/DDBJ databases">
        <authorList>
            <person name="Pothier F. J."/>
        </authorList>
    </citation>
    <scope>NUCLEOTIDE SEQUENCE</scope>
    <source>
        <strain evidence="2">DAPP-PG 215</strain>
    </source>
</reference>